<dbReference type="InterPro" id="IPR045049">
    <property type="entry name" value="Pcy1-like"/>
</dbReference>
<evidence type="ECO:0000313" key="2">
    <source>
        <dbReference type="Proteomes" id="UP000230423"/>
    </source>
</evidence>
<dbReference type="PANTHER" id="PTHR10739">
    <property type="entry name" value="CYTIDYLYLTRANSFERASE"/>
    <property type="match status" value="1"/>
</dbReference>
<keyword evidence="2" id="KW-1185">Reference proteome</keyword>
<gene>
    <name evidence="1" type="ORF">TELCIR_14568</name>
</gene>
<reference evidence="1 2" key="1">
    <citation type="submission" date="2015-09" db="EMBL/GenBank/DDBJ databases">
        <title>Draft genome of the parasitic nematode Teladorsagia circumcincta isolate WARC Sus (inbred).</title>
        <authorList>
            <person name="Mitreva M."/>
        </authorList>
    </citation>
    <scope>NUCLEOTIDE SEQUENCE [LARGE SCALE GENOMIC DNA]</scope>
    <source>
        <strain evidence="1 2">S</strain>
    </source>
</reference>
<dbReference type="EMBL" id="KZ350493">
    <property type="protein sequence ID" value="PIO63820.1"/>
    <property type="molecule type" value="Genomic_DNA"/>
</dbReference>
<evidence type="ECO:0000313" key="1">
    <source>
        <dbReference type="EMBL" id="PIO63820.1"/>
    </source>
</evidence>
<dbReference type="Gene3D" id="3.40.50.620">
    <property type="entry name" value="HUPs"/>
    <property type="match status" value="1"/>
</dbReference>
<dbReference type="AlphaFoldDB" id="A0A2G9U2T4"/>
<proteinExistence type="predicted"/>
<dbReference type="GO" id="GO:0004105">
    <property type="term" value="F:choline-phosphate cytidylyltransferase activity"/>
    <property type="evidence" value="ECO:0007669"/>
    <property type="project" value="InterPro"/>
</dbReference>
<organism evidence="1 2">
    <name type="scientific">Teladorsagia circumcincta</name>
    <name type="common">Brown stomach worm</name>
    <name type="synonym">Ostertagia circumcincta</name>
    <dbReference type="NCBI Taxonomy" id="45464"/>
    <lineage>
        <taxon>Eukaryota</taxon>
        <taxon>Metazoa</taxon>
        <taxon>Ecdysozoa</taxon>
        <taxon>Nematoda</taxon>
        <taxon>Chromadorea</taxon>
        <taxon>Rhabditida</taxon>
        <taxon>Rhabditina</taxon>
        <taxon>Rhabditomorpha</taxon>
        <taxon>Strongyloidea</taxon>
        <taxon>Trichostrongylidae</taxon>
        <taxon>Teladorsagia</taxon>
    </lineage>
</organism>
<accession>A0A2G9U2T4</accession>
<dbReference type="GO" id="GO:0031210">
    <property type="term" value="F:phosphatidylcholine binding"/>
    <property type="evidence" value="ECO:0007669"/>
    <property type="project" value="TreeGrafter"/>
</dbReference>
<dbReference type="OrthoDB" id="17102at2759"/>
<dbReference type="Proteomes" id="UP000230423">
    <property type="component" value="Unassembled WGS sequence"/>
</dbReference>
<name>A0A2G9U2T4_TELCI</name>
<sequence length="78" mass="9107">MTILVASLFHADLIAHDGAPYADLNGVDCFKPFKELDRFLPTQRTENISTTNLIQRVLDQCELFHERNRKRSKRDRYG</sequence>
<protein>
    <submittedName>
        <fullName evidence="1">Uncharacterized protein</fullName>
    </submittedName>
</protein>
<dbReference type="PANTHER" id="PTHR10739:SF13">
    <property type="entry name" value="CHOLINE-PHOSPHATE CYTIDYLYLTRANSFERASE"/>
    <property type="match status" value="1"/>
</dbReference>
<dbReference type="InterPro" id="IPR014729">
    <property type="entry name" value="Rossmann-like_a/b/a_fold"/>
</dbReference>